<comment type="caution">
    <text evidence="3">The sequence shown here is derived from an EMBL/GenBank/DDBJ whole genome shotgun (WGS) entry which is preliminary data.</text>
</comment>
<keyword evidence="2" id="KW-0472">Membrane</keyword>
<evidence type="ECO:0000256" key="1">
    <source>
        <dbReference type="SAM" id="MobiDB-lite"/>
    </source>
</evidence>
<name>A0A226DI24_FOLCA</name>
<dbReference type="Proteomes" id="UP000198287">
    <property type="component" value="Unassembled WGS sequence"/>
</dbReference>
<reference evidence="3 4" key="1">
    <citation type="submission" date="2015-12" db="EMBL/GenBank/DDBJ databases">
        <title>The genome of Folsomia candida.</title>
        <authorList>
            <person name="Faddeeva A."/>
            <person name="Derks M.F."/>
            <person name="Anvar Y."/>
            <person name="Smit S."/>
            <person name="Van Straalen N."/>
            <person name="Roelofs D."/>
        </authorList>
    </citation>
    <scope>NUCLEOTIDE SEQUENCE [LARGE SCALE GENOMIC DNA]</scope>
    <source>
        <strain evidence="3 4">VU population</strain>
        <tissue evidence="3">Whole body</tissue>
    </source>
</reference>
<accession>A0A226DI24</accession>
<keyword evidence="2" id="KW-0812">Transmembrane</keyword>
<keyword evidence="2" id="KW-1133">Transmembrane helix</keyword>
<feature type="region of interest" description="Disordered" evidence="1">
    <location>
        <begin position="144"/>
        <end position="192"/>
    </location>
</feature>
<feature type="transmembrane region" description="Helical" evidence="2">
    <location>
        <begin position="42"/>
        <end position="64"/>
    </location>
</feature>
<feature type="transmembrane region" description="Helical" evidence="2">
    <location>
        <begin position="118"/>
        <end position="139"/>
    </location>
</feature>
<dbReference type="AlphaFoldDB" id="A0A226DI24"/>
<gene>
    <name evidence="3" type="ORF">Fcan01_20865</name>
</gene>
<feature type="transmembrane region" description="Helical" evidence="2">
    <location>
        <begin position="19"/>
        <end position="36"/>
    </location>
</feature>
<evidence type="ECO:0000256" key="2">
    <source>
        <dbReference type="SAM" id="Phobius"/>
    </source>
</evidence>
<feature type="compositionally biased region" description="Polar residues" evidence="1">
    <location>
        <begin position="144"/>
        <end position="162"/>
    </location>
</feature>
<feature type="transmembrane region" description="Helical" evidence="2">
    <location>
        <begin position="76"/>
        <end position="98"/>
    </location>
</feature>
<evidence type="ECO:0000313" key="3">
    <source>
        <dbReference type="EMBL" id="OXA44484.1"/>
    </source>
</evidence>
<organism evidence="3 4">
    <name type="scientific">Folsomia candida</name>
    <name type="common">Springtail</name>
    <dbReference type="NCBI Taxonomy" id="158441"/>
    <lineage>
        <taxon>Eukaryota</taxon>
        <taxon>Metazoa</taxon>
        <taxon>Ecdysozoa</taxon>
        <taxon>Arthropoda</taxon>
        <taxon>Hexapoda</taxon>
        <taxon>Collembola</taxon>
        <taxon>Entomobryomorpha</taxon>
        <taxon>Isotomoidea</taxon>
        <taxon>Isotomidae</taxon>
        <taxon>Proisotominae</taxon>
        <taxon>Folsomia</taxon>
    </lineage>
</organism>
<proteinExistence type="predicted"/>
<keyword evidence="4" id="KW-1185">Reference proteome</keyword>
<sequence>MKFTCYLDIKCCSVQHMKFLVVILEILIITTIQFCWAGPPTIFFFTFSILSLIITVILLLVDAFQWRRYVSDVDTFEPGFFLCGGLVNIVCGILMGTLKGSRWEEAQDPNDPPMIKNSLTAFVAGIGTLNGILCLIIAARTHQCSGTGSRNDCEDLTSNNRIGDTGEISSPRVDPPPPYTDAVQIPPYSQFM</sequence>
<dbReference type="EMBL" id="LNIX01000019">
    <property type="protein sequence ID" value="OXA44484.1"/>
    <property type="molecule type" value="Genomic_DNA"/>
</dbReference>
<evidence type="ECO:0000313" key="4">
    <source>
        <dbReference type="Proteomes" id="UP000198287"/>
    </source>
</evidence>
<protein>
    <submittedName>
        <fullName evidence="3">Uncharacterized protein</fullName>
    </submittedName>
</protein>